<sequence>MFYSFSYTVTANDIVSAKYRLEMPLAAGVIHQVDVLFRKDAAHAINVQIFQASHPLWPTNDGASLRADATVISFRDYYELHGAVNDLYALLWTTDTGILYETIINIGILPKRVIQPLSFEELLSAAAGLE</sequence>
<gene>
    <name evidence="1" type="ORF">LCGC14_0867550</name>
</gene>
<comment type="caution">
    <text evidence="1">The sequence shown here is derived from an EMBL/GenBank/DDBJ whole genome shotgun (WGS) entry which is preliminary data.</text>
</comment>
<evidence type="ECO:0000313" key="1">
    <source>
        <dbReference type="EMBL" id="KKN27137.1"/>
    </source>
</evidence>
<organism evidence="1">
    <name type="scientific">marine sediment metagenome</name>
    <dbReference type="NCBI Taxonomy" id="412755"/>
    <lineage>
        <taxon>unclassified sequences</taxon>
        <taxon>metagenomes</taxon>
        <taxon>ecological metagenomes</taxon>
    </lineage>
</organism>
<dbReference type="EMBL" id="LAZR01002664">
    <property type="protein sequence ID" value="KKN27137.1"/>
    <property type="molecule type" value="Genomic_DNA"/>
</dbReference>
<name>A0A0F9PR87_9ZZZZ</name>
<reference evidence="1" key="1">
    <citation type="journal article" date="2015" name="Nature">
        <title>Complex archaea that bridge the gap between prokaryotes and eukaryotes.</title>
        <authorList>
            <person name="Spang A."/>
            <person name="Saw J.H."/>
            <person name="Jorgensen S.L."/>
            <person name="Zaremba-Niedzwiedzka K."/>
            <person name="Martijn J."/>
            <person name="Lind A.E."/>
            <person name="van Eijk R."/>
            <person name="Schleper C."/>
            <person name="Guy L."/>
            <person name="Ettema T.J."/>
        </authorList>
    </citation>
    <scope>NUCLEOTIDE SEQUENCE</scope>
</reference>
<protein>
    <submittedName>
        <fullName evidence="1">Uncharacterized protein</fullName>
    </submittedName>
</protein>
<dbReference type="AlphaFoldDB" id="A0A0F9PR87"/>
<proteinExistence type="predicted"/>
<accession>A0A0F9PR87</accession>